<protein>
    <submittedName>
        <fullName evidence="2">Uncharacterized protein</fullName>
    </submittedName>
</protein>
<dbReference type="RefSeq" id="WP_221600192.1">
    <property type="nucleotide sequence ID" value="NZ_JAIGNU010000001.1"/>
</dbReference>
<evidence type="ECO:0000313" key="3">
    <source>
        <dbReference type="Proteomes" id="UP000782554"/>
    </source>
</evidence>
<proteinExistence type="predicted"/>
<organism evidence="2 3">
    <name type="scientific">Qipengyuania mesophila</name>
    <dbReference type="NCBI Taxonomy" id="2867246"/>
    <lineage>
        <taxon>Bacteria</taxon>
        <taxon>Pseudomonadati</taxon>
        <taxon>Pseudomonadota</taxon>
        <taxon>Alphaproteobacteria</taxon>
        <taxon>Sphingomonadales</taxon>
        <taxon>Erythrobacteraceae</taxon>
        <taxon>Qipengyuania</taxon>
    </lineage>
</organism>
<name>A0ABS7JRA0_9SPHN</name>
<accession>A0ABS7JRA0</accession>
<sequence length="139" mass="15270">MDLNELLHQHQASVMRAGMAGDDDARDNHFAKVAEYAERVRQLRELRQMPDTKPPVAAPETIIYGTYAGDPAPAPAEKAVDSWEGEGGALDPPEAPLPEGVTVKLVREYHVGPYVYSDLGLALAEHMRQLSQEPDERPA</sequence>
<dbReference type="Proteomes" id="UP000782554">
    <property type="component" value="Unassembled WGS sequence"/>
</dbReference>
<reference evidence="2 3" key="1">
    <citation type="submission" date="2021-08" db="EMBL/GenBank/DDBJ databases">
        <title>Comparative Genomics Analysis of the Genus Qipengyuania Reveals Extensive Genetic Diversity and Metabolic Versatility, Including the Description of Fifteen Novel Species.</title>
        <authorList>
            <person name="Liu Y."/>
        </authorList>
    </citation>
    <scope>NUCLEOTIDE SEQUENCE [LARGE SCALE GENOMIC DNA]</scope>
    <source>
        <strain evidence="2 3">YG27</strain>
    </source>
</reference>
<feature type="region of interest" description="Disordered" evidence="1">
    <location>
        <begin position="68"/>
        <end position="96"/>
    </location>
</feature>
<keyword evidence="3" id="KW-1185">Reference proteome</keyword>
<evidence type="ECO:0000313" key="2">
    <source>
        <dbReference type="EMBL" id="MBX7500144.1"/>
    </source>
</evidence>
<comment type="caution">
    <text evidence="2">The sequence shown here is derived from an EMBL/GenBank/DDBJ whole genome shotgun (WGS) entry which is preliminary data.</text>
</comment>
<dbReference type="EMBL" id="JAIGNU010000001">
    <property type="protein sequence ID" value="MBX7500144.1"/>
    <property type="molecule type" value="Genomic_DNA"/>
</dbReference>
<evidence type="ECO:0000256" key="1">
    <source>
        <dbReference type="SAM" id="MobiDB-lite"/>
    </source>
</evidence>
<gene>
    <name evidence="2" type="ORF">K3181_01640</name>
</gene>